<evidence type="ECO:0000313" key="2">
    <source>
        <dbReference type="Proteomes" id="UP000326678"/>
    </source>
</evidence>
<dbReference type="KEGG" id="nsh:GXM_07332"/>
<accession>A0A5P8WAM9</accession>
<name>A0A5P8WAM9_9NOSO</name>
<keyword evidence="2" id="KW-1185">Reference proteome</keyword>
<evidence type="ECO:0000313" key="1">
    <source>
        <dbReference type="EMBL" id="QFS49838.1"/>
    </source>
</evidence>
<reference evidence="1 2" key="1">
    <citation type="submission" date="2019-10" db="EMBL/GenBank/DDBJ databases">
        <title>Genomic and transcriptomic insights into the perfect genentic adaptation of a filamentous nitrogen-fixing cyanobacterium to rice fields.</title>
        <authorList>
            <person name="Chen Z."/>
        </authorList>
    </citation>
    <scope>NUCLEOTIDE SEQUENCE [LARGE SCALE GENOMIC DNA]</scope>
    <source>
        <strain evidence="1">CCNUC1</strain>
    </source>
</reference>
<dbReference type="AlphaFoldDB" id="A0A5P8WAM9"/>
<dbReference type="Proteomes" id="UP000326678">
    <property type="component" value="Chromosome Gxm2"/>
</dbReference>
<dbReference type="EMBL" id="CP045227">
    <property type="protein sequence ID" value="QFS49838.1"/>
    <property type="molecule type" value="Genomic_DNA"/>
</dbReference>
<proteinExistence type="predicted"/>
<protein>
    <submittedName>
        <fullName evidence="1">Uncharacterized protein</fullName>
    </submittedName>
</protein>
<gene>
    <name evidence="1" type="ORF">GXM_07332</name>
</gene>
<organism evidence="1 2">
    <name type="scientific">Nostoc sphaeroides CCNUC1</name>
    <dbReference type="NCBI Taxonomy" id="2653204"/>
    <lineage>
        <taxon>Bacteria</taxon>
        <taxon>Bacillati</taxon>
        <taxon>Cyanobacteriota</taxon>
        <taxon>Cyanophyceae</taxon>
        <taxon>Nostocales</taxon>
        <taxon>Nostocaceae</taxon>
        <taxon>Nostoc</taxon>
    </lineage>
</organism>
<sequence>MISEKARVLLEKPNSLLPTPHSPLPAYVDNFKNQIRFLYTKFNSNYSRD</sequence>